<dbReference type="Pfam" id="PF00226">
    <property type="entry name" value="DnaJ"/>
    <property type="match status" value="1"/>
</dbReference>
<dbReference type="PATRIC" id="fig|679936.5.peg.3579"/>
<organism evidence="4 5">
    <name type="scientific">Sulfobacillus acidophilus (strain ATCC 700253 / DSM 10332 / NAL)</name>
    <dbReference type="NCBI Taxonomy" id="679936"/>
    <lineage>
        <taxon>Bacteria</taxon>
        <taxon>Bacillati</taxon>
        <taxon>Bacillota</taxon>
        <taxon>Clostridia</taxon>
        <taxon>Eubacteriales</taxon>
        <taxon>Clostridiales Family XVII. Incertae Sedis</taxon>
        <taxon>Sulfobacillus</taxon>
    </lineage>
</organism>
<dbReference type="SMART" id="SM00271">
    <property type="entry name" value="DnaJ"/>
    <property type="match status" value="1"/>
</dbReference>
<accession>G8TUD3</accession>
<dbReference type="HOGENOM" id="CLU_1282659_0_0_9"/>
<dbReference type="SUPFAM" id="SSF46565">
    <property type="entry name" value="Chaperone J-domain"/>
    <property type="match status" value="1"/>
</dbReference>
<dbReference type="STRING" id="679936.Sulac_3457"/>
<evidence type="ECO:0000313" key="5">
    <source>
        <dbReference type="Proteomes" id="UP000005439"/>
    </source>
</evidence>
<evidence type="ECO:0000256" key="2">
    <source>
        <dbReference type="SAM" id="Phobius"/>
    </source>
</evidence>
<feature type="domain" description="J" evidence="3">
    <location>
        <begin position="6"/>
        <end position="67"/>
    </location>
</feature>
<gene>
    <name evidence="4" type="ordered locus">Sulac_3457</name>
</gene>
<dbReference type="SUPFAM" id="SSF57845">
    <property type="entry name" value="B-box zinc-binding domain"/>
    <property type="match status" value="1"/>
</dbReference>
<name>G8TUD3_SULAD</name>
<keyword evidence="2" id="KW-1133">Transmembrane helix</keyword>
<dbReference type="InterPro" id="IPR001623">
    <property type="entry name" value="DnaJ_domain"/>
</dbReference>
<protein>
    <submittedName>
        <fullName evidence="4">Heat shock protein DnaJ domain protein</fullName>
    </submittedName>
</protein>
<dbReference type="GO" id="GO:0006260">
    <property type="term" value="P:DNA replication"/>
    <property type="evidence" value="ECO:0007669"/>
    <property type="project" value="UniProtKB-KW"/>
</dbReference>
<evidence type="ECO:0000313" key="4">
    <source>
        <dbReference type="EMBL" id="AEW06895.1"/>
    </source>
</evidence>
<feature type="transmembrane region" description="Helical" evidence="2">
    <location>
        <begin position="183"/>
        <end position="201"/>
    </location>
</feature>
<dbReference type="EMBL" id="CP003179">
    <property type="protein sequence ID" value="AEW06895.1"/>
    <property type="molecule type" value="Genomic_DNA"/>
</dbReference>
<reference evidence="5" key="1">
    <citation type="submission" date="2011-12" db="EMBL/GenBank/DDBJ databases">
        <title>The complete genome of chromosome of Sulfobacillus acidophilus DSM 10332.</title>
        <authorList>
            <person name="Lucas S."/>
            <person name="Han J."/>
            <person name="Lapidus A."/>
            <person name="Bruce D."/>
            <person name="Goodwin L."/>
            <person name="Pitluck S."/>
            <person name="Peters L."/>
            <person name="Kyrpides N."/>
            <person name="Mavromatis K."/>
            <person name="Ivanova N."/>
            <person name="Mikhailova N."/>
            <person name="Chertkov O."/>
            <person name="Saunders E."/>
            <person name="Detter J.C."/>
            <person name="Tapia R."/>
            <person name="Han C."/>
            <person name="Land M."/>
            <person name="Hauser L."/>
            <person name="Markowitz V."/>
            <person name="Cheng J.-F."/>
            <person name="Hugenholtz P."/>
            <person name="Woyke T."/>
            <person name="Wu D."/>
            <person name="Pukall R."/>
            <person name="Gehrich-Schroeter G."/>
            <person name="Schneider S."/>
            <person name="Klenk H.-P."/>
            <person name="Eisen J.A."/>
        </authorList>
    </citation>
    <scope>NUCLEOTIDE SEQUENCE [LARGE SCALE GENOMIC DNA]</scope>
    <source>
        <strain evidence="5">ATCC 700253 / DSM 10332 / NAL</strain>
    </source>
</reference>
<keyword evidence="2" id="KW-0812">Transmembrane</keyword>
<dbReference type="CDD" id="cd06257">
    <property type="entry name" value="DnaJ"/>
    <property type="match status" value="1"/>
</dbReference>
<reference evidence="4 5" key="2">
    <citation type="journal article" date="2012" name="Stand. Genomic Sci.">
        <title>Complete genome sequence of the moderately thermophilic mineral-sulfide-oxidizing firmicute Sulfobacillus acidophilus type strain (NAL(T)).</title>
        <authorList>
            <person name="Anderson I."/>
            <person name="Chertkov O."/>
            <person name="Chen A."/>
            <person name="Saunders E."/>
            <person name="Lapidus A."/>
            <person name="Nolan M."/>
            <person name="Lucas S."/>
            <person name="Hammon N."/>
            <person name="Deshpande S."/>
            <person name="Cheng J.F."/>
            <person name="Han C."/>
            <person name="Tapia R."/>
            <person name="Goodwin L.A."/>
            <person name="Pitluck S."/>
            <person name="Liolios K."/>
            <person name="Pagani I."/>
            <person name="Ivanova N."/>
            <person name="Mikhailova N."/>
            <person name="Pati A."/>
            <person name="Palaniappan K."/>
            <person name="Land M."/>
            <person name="Pan C."/>
            <person name="Rohde M."/>
            <person name="Pukall R."/>
            <person name="Goker M."/>
            <person name="Detter J.C."/>
            <person name="Woyke T."/>
            <person name="Bristow J."/>
            <person name="Eisen J.A."/>
            <person name="Markowitz V."/>
            <person name="Hugenholtz P."/>
            <person name="Kyrpides N.C."/>
            <person name="Klenk H.P."/>
            <person name="Mavromatis K."/>
        </authorList>
    </citation>
    <scope>NUCLEOTIDE SEQUENCE [LARGE SCALE GENOMIC DNA]</scope>
    <source>
        <strain evidence="5">ATCC 700253 / DSM 10332 / NAL</strain>
    </source>
</reference>
<dbReference type="PROSITE" id="PS50076">
    <property type="entry name" value="DNAJ_2"/>
    <property type="match status" value="1"/>
</dbReference>
<dbReference type="InterPro" id="IPR036869">
    <property type="entry name" value="J_dom_sf"/>
</dbReference>
<keyword evidence="2" id="KW-0472">Membrane</keyword>
<proteinExistence type="predicted"/>
<dbReference type="KEGG" id="sap:Sulac_3457"/>
<evidence type="ECO:0000256" key="1">
    <source>
        <dbReference type="ARBA" id="ARBA00022705"/>
    </source>
</evidence>
<dbReference type="AlphaFoldDB" id="G8TUD3"/>
<feature type="transmembrane region" description="Helical" evidence="2">
    <location>
        <begin position="157"/>
        <end position="176"/>
    </location>
</feature>
<evidence type="ECO:0000259" key="3">
    <source>
        <dbReference type="PROSITE" id="PS50076"/>
    </source>
</evidence>
<keyword evidence="1" id="KW-0235">DNA replication</keyword>
<dbReference type="Proteomes" id="UP000005439">
    <property type="component" value="Chromosome"/>
</dbReference>
<keyword evidence="4" id="KW-0346">Stress response</keyword>
<feature type="transmembrane region" description="Helical" evidence="2">
    <location>
        <begin position="134"/>
        <end position="151"/>
    </location>
</feature>
<keyword evidence="5" id="KW-1185">Reference proteome</keyword>
<dbReference type="Gene3D" id="1.10.287.110">
    <property type="entry name" value="DnaJ domain"/>
    <property type="match status" value="1"/>
</dbReference>
<sequence length="215" mass="24444">MAGVSDPWQVLGIGPTRDVETIRQAYLNQVRQNHPDRFRSDPARYRQQEERMKHINLAYQEALASAQAPPAPPPSTGPAPHAEAPVLCSVHRYPAGRRCKRCQAPICLACAGYQDMLCSTHWAQSVRSRRRNRVLREWLPVIAIIGVGRIVDVPRLMIGLALLIYIAYRGFTYLTAKRWWGCLALLLLPYSLVLGGLWSLWESVRQWNEGQEKHP</sequence>